<feature type="region of interest" description="Disordered" evidence="1">
    <location>
        <begin position="276"/>
        <end position="323"/>
    </location>
</feature>
<accession>A0AA38RB59</accession>
<keyword evidence="4" id="KW-1185">Reference proteome</keyword>
<feature type="compositionally biased region" description="Basic and acidic residues" evidence="1">
    <location>
        <begin position="310"/>
        <end position="323"/>
    </location>
</feature>
<dbReference type="AlphaFoldDB" id="A0AA38RB59"/>
<comment type="caution">
    <text evidence="3">The sequence shown here is derived from an EMBL/GenBank/DDBJ whole genome shotgun (WGS) entry which is preliminary data.</text>
</comment>
<name>A0AA38RB59_9PEZI</name>
<evidence type="ECO:0000313" key="3">
    <source>
        <dbReference type="EMBL" id="KAJ9141932.1"/>
    </source>
</evidence>
<feature type="compositionally biased region" description="Basic and acidic residues" evidence="1">
    <location>
        <begin position="276"/>
        <end position="292"/>
    </location>
</feature>
<dbReference type="PANTHER" id="PTHR36223">
    <property type="entry name" value="BETA-LACTAMASE-TYPE TRANSPEPTIDASE FOLD DOMAIN CONTAINING PROTEIN"/>
    <property type="match status" value="1"/>
</dbReference>
<evidence type="ECO:0000256" key="1">
    <source>
        <dbReference type="SAM" id="MobiDB-lite"/>
    </source>
</evidence>
<dbReference type="Pfam" id="PF25534">
    <property type="entry name" value="DUF7918"/>
    <property type="match status" value="1"/>
</dbReference>
<evidence type="ECO:0000259" key="2">
    <source>
        <dbReference type="Pfam" id="PF25534"/>
    </source>
</evidence>
<dbReference type="EMBL" id="JANBVO010000024">
    <property type="protein sequence ID" value="KAJ9141932.1"/>
    <property type="molecule type" value="Genomic_DNA"/>
</dbReference>
<dbReference type="PANTHER" id="PTHR36223:SF1">
    <property type="entry name" value="TRANSCRIPTION ELONGATION FACTOR EAF N-TERMINAL DOMAIN-CONTAINING PROTEIN"/>
    <property type="match status" value="1"/>
</dbReference>
<feature type="domain" description="DUF7918" evidence="2">
    <location>
        <begin position="8"/>
        <end position="247"/>
    </location>
</feature>
<reference evidence="3" key="1">
    <citation type="submission" date="2022-07" db="EMBL/GenBank/DDBJ databases">
        <title>Fungi with potential for degradation of polypropylene.</title>
        <authorList>
            <person name="Gostincar C."/>
        </authorList>
    </citation>
    <scope>NUCLEOTIDE SEQUENCE</scope>
    <source>
        <strain evidence="3">EXF-13308</strain>
    </source>
</reference>
<organism evidence="3 4">
    <name type="scientific">Pleurostoma richardsiae</name>
    <dbReference type="NCBI Taxonomy" id="41990"/>
    <lineage>
        <taxon>Eukaryota</taxon>
        <taxon>Fungi</taxon>
        <taxon>Dikarya</taxon>
        <taxon>Ascomycota</taxon>
        <taxon>Pezizomycotina</taxon>
        <taxon>Sordariomycetes</taxon>
        <taxon>Sordariomycetidae</taxon>
        <taxon>Calosphaeriales</taxon>
        <taxon>Pleurostomataceae</taxon>
        <taxon>Pleurostoma</taxon>
    </lineage>
</organism>
<gene>
    <name evidence="3" type="ORF">NKR23_g7616</name>
</gene>
<dbReference type="Proteomes" id="UP001174694">
    <property type="component" value="Unassembled WGS sequence"/>
</dbReference>
<proteinExistence type="predicted"/>
<evidence type="ECO:0000313" key="4">
    <source>
        <dbReference type="Proteomes" id="UP001174694"/>
    </source>
</evidence>
<dbReference type="InterPro" id="IPR057678">
    <property type="entry name" value="DUF7918"/>
</dbReference>
<protein>
    <recommendedName>
        <fullName evidence="2">DUF7918 domain-containing protein</fullName>
    </recommendedName>
</protein>
<sequence>MAVIDELGLKVAININGAPAAEYPDPEHSTDTEGEAAVPTARRYVQCVDNAAFSIFCQIDENHEWMRQDKNNRLVFCVVIDGMRANSCVCSRETLRPLEYGQARTVLEIAHTRCFDKETGMDIQREFQFSPISTVDDSEKKRVEEDAKTASKLGTIRVRIYRAEDHGGLEPREKAKIRLHDKFCLAEKALKGQALSHGTSLGDPVSVPPVRRRNITYIDDETQPHAIFEFLYRSKDALRQQLIIPPSPSRSPSPGKLDHLPSEEVQRLARERLAQIKEEKGSQNRLIKREFGETIDLTMDDAPQPRKRSRQEDQKDVVDLTED</sequence>